<feature type="chain" id="PRO_5023048308" evidence="2">
    <location>
        <begin position="28"/>
        <end position="606"/>
    </location>
</feature>
<dbReference type="Gene3D" id="2.130.10.130">
    <property type="entry name" value="Integrin alpha, N-terminal"/>
    <property type="match status" value="1"/>
</dbReference>
<feature type="domain" description="ASPIC/UnbV" evidence="3">
    <location>
        <begin position="434"/>
        <end position="505"/>
    </location>
</feature>
<dbReference type="Proteomes" id="UP000318478">
    <property type="component" value="Unassembled WGS sequence"/>
</dbReference>
<protein>
    <submittedName>
        <fullName evidence="4">ASPIC and UnbV</fullName>
    </submittedName>
</protein>
<dbReference type="PANTHER" id="PTHR16026:SF0">
    <property type="entry name" value="CARTILAGE ACIDIC PROTEIN 1"/>
    <property type="match status" value="1"/>
</dbReference>
<dbReference type="InterPro" id="IPR011519">
    <property type="entry name" value="UnbV_ASPIC"/>
</dbReference>
<evidence type="ECO:0000259" key="3">
    <source>
        <dbReference type="Pfam" id="PF07593"/>
    </source>
</evidence>
<proteinExistence type="predicted"/>
<reference evidence="4 5" key="1">
    <citation type="submission" date="2019-02" db="EMBL/GenBank/DDBJ databases">
        <title>Deep-cultivation of Planctomycetes and their phenomic and genomic characterization uncovers novel biology.</title>
        <authorList>
            <person name="Wiegand S."/>
            <person name="Jogler M."/>
            <person name="Boedeker C."/>
            <person name="Pinto D."/>
            <person name="Vollmers J."/>
            <person name="Rivas-Marin E."/>
            <person name="Kohn T."/>
            <person name="Peeters S.H."/>
            <person name="Heuer A."/>
            <person name="Rast P."/>
            <person name="Oberbeckmann S."/>
            <person name="Bunk B."/>
            <person name="Jeske O."/>
            <person name="Meyerdierks A."/>
            <person name="Storesund J.E."/>
            <person name="Kallscheuer N."/>
            <person name="Luecker S."/>
            <person name="Lage O.M."/>
            <person name="Pohl T."/>
            <person name="Merkel B.J."/>
            <person name="Hornburger P."/>
            <person name="Mueller R.-W."/>
            <person name="Bruemmer F."/>
            <person name="Labrenz M."/>
            <person name="Spormann A.M."/>
            <person name="Op Den Camp H."/>
            <person name="Overmann J."/>
            <person name="Amann R."/>
            <person name="Jetten M.S.M."/>
            <person name="Mascher T."/>
            <person name="Medema M.H."/>
            <person name="Devos D.P."/>
            <person name="Kaster A.-K."/>
            <person name="Ovreas L."/>
            <person name="Rohde M."/>
            <person name="Galperin M.Y."/>
            <person name="Jogler C."/>
        </authorList>
    </citation>
    <scope>NUCLEOTIDE SEQUENCE [LARGE SCALE GENOMIC DNA]</scope>
    <source>
        <strain evidence="4 5">Pla123a</strain>
    </source>
</reference>
<dbReference type="GO" id="GO:0000272">
    <property type="term" value="P:polysaccharide catabolic process"/>
    <property type="evidence" value="ECO:0007669"/>
    <property type="project" value="InterPro"/>
</dbReference>
<dbReference type="InterPro" id="IPR013517">
    <property type="entry name" value="FG-GAP"/>
</dbReference>
<dbReference type="OrthoDB" id="5287961at2"/>
<dbReference type="Pfam" id="PF07593">
    <property type="entry name" value="UnbV_ASPIC"/>
    <property type="match status" value="1"/>
</dbReference>
<evidence type="ECO:0000313" key="5">
    <source>
        <dbReference type="Proteomes" id="UP000318478"/>
    </source>
</evidence>
<dbReference type="SUPFAM" id="SSF63446">
    <property type="entry name" value="Type I dockerin domain"/>
    <property type="match status" value="1"/>
</dbReference>
<dbReference type="PANTHER" id="PTHR16026">
    <property type="entry name" value="CARTILAGE ACIDIC PROTEIN 1"/>
    <property type="match status" value="1"/>
</dbReference>
<dbReference type="EMBL" id="SJPO01000005">
    <property type="protein sequence ID" value="TWT76891.1"/>
    <property type="molecule type" value="Genomic_DNA"/>
</dbReference>
<evidence type="ECO:0000256" key="2">
    <source>
        <dbReference type="SAM" id="SignalP"/>
    </source>
</evidence>
<dbReference type="InterPro" id="IPR027039">
    <property type="entry name" value="Crtac1"/>
</dbReference>
<dbReference type="Gene3D" id="1.10.1330.10">
    <property type="entry name" value="Dockerin domain"/>
    <property type="match status" value="1"/>
</dbReference>
<gene>
    <name evidence="4" type="ORF">Pla123a_23150</name>
</gene>
<evidence type="ECO:0000313" key="4">
    <source>
        <dbReference type="EMBL" id="TWT76891.1"/>
    </source>
</evidence>
<organism evidence="4 5">
    <name type="scientific">Posidoniimonas polymericola</name>
    <dbReference type="NCBI Taxonomy" id="2528002"/>
    <lineage>
        <taxon>Bacteria</taxon>
        <taxon>Pseudomonadati</taxon>
        <taxon>Planctomycetota</taxon>
        <taxon>Planctomycetia</taxon>
        <taxon>Pirellulales</taxon>
        <taxon>Lacipirellulaceae</taxon>
        <taxon>Posidoniimonas</taxon>
    </lineage>
</organism>
<comment type="caution">
    <text evidence="4">The sequence shown here is derived from an EMBL/GenBank/DDBJ whole genome shotgun (WGS) entry which is preliminary data.</text>
</comment>
<dbReference type="Pfam" id="PF13517">
    <property type="entry name" value="FG-GAP_3"/>
    <property type="match status" value="3"/>
</dbReference>
<dbReference type="InterPro" id="IPR036439">
    <property type="entry name" value="Dockerin_dom_sf"/>
</dbReference>
<name>A0A5C5YPL2_9BACT</name>
<evidence type="ECO:0000256" key="1">
    <source>
        <dbReference type="ARBA" id="ARBA00022729"/>
    </source>
</evidence>
<feature type="signal peptide" evidence="2">
    <location>
        <begin position="1"/>
        <end position="27"/>
    </location>
</feature>
<dbReference type="SUPFAM" id="SSF69318">
    <property type="entry name" value="Integrin alpha N-terminal domain"/>
    <property type="match status" value="1"/>
</dbReference>
<dbReference type="PROSITE" id="PS00018">
    <property type="entry name" value="EF_HAND_1"/>
    <property type="match status" value="1"/>
</dbReference>
<keyword evidence="1 2" id="KW-0732">Signal</keyword>
<dbReference type="AlphaFoldDB" id="A0A5C5YPL2"/>
<dbReference type="InterPro" id="IPR018247">
    <property type="entry name" value="EF_Hand_1_Ca_BS"/>
</dbReference>
<dbReference type="RefSeq" id="WP_146587020.1">
    <property type="nucleotide sequence ID" value="NZ_SJPO01000005.1"/>
</dbReference>
<dbReference type="InterPro" id="IPR028994">
    <property type="entry name" value="Integrin_alpha_N"/>
</dbReference>
<sequence length="606" mass="64133" precursor="true">MSLALRRPTLVALIAALLASGAPSRQAAAQTFSNSGTAVLSANVDGRSASLGDYDNDGDLDLFFQGGGSAQRFYRNNLVENGHLSFTDLTSLVVPGGLGPSWSAAWGDYDGDGLVDIFVGQSNIGASGDSLHNNAGFSFSNSSVAVGLNDPGFHQNVAWNDIDGDHVLDLIIGMEGPEKHEIYLQAADGTFDPVGALVGVQEDFGTKGYGMAIGDTDGDGDLDIYISTCRSNNNIRNNFYENQLAQTGVLSFVDIADSNGTQNFQNSYGAEFVDMDDDGDLDLFVVGADARPTKIFRNDGGNQFTDVDAITGHALLSDVSSDLGGGKAVDYDNDGDLDLFFHDHLVGSKDQARKLYRNDGDWQFTDVTVAEGLDEQNVGGYDSVWGDLDRDGDQDLIAPTGSSYNERVFLSDAAENGNHWLYVELDGRTENTTAIGAVLYATINEGTADERTLRREANTNAGTFNQSDLPVHFGLGAADTIDTLLVVWPDGTVQYAYDVSADQYLALAVADVLPGDYNFDGVVDAADYTLWRDAENLTGAYLPADGNGDGVVDADDYLVWRTNFGLGTAAGAIDATPEPGAAAALIACVAAGLLGRIRNPGQATKP</sequence>
<keyword evidence="5" id="KW-1185">Reference proteome</keyword>
<accession>A0A5C5YPL2</accession>